<dbReference type="Proteomes" id="UP000499080">
    <property type="component" value="Unassembled WGS sequence"/>
</dbReference>
<dbReference type="AlphaFoldDB" id="A0A4Y2SA37"/>
<evidence type="ECO:0000313" key="1">
    <source>
        <dbReference type="EMBL" id="GBN85062.1"/>
    </source>
</evidence>
<comment type="caution">
    <text evidence="1">The sequence shown here is derived from an EMBL/GenBank/DDBJ whole genome shotgun (WGS) entry which is preliminary data.</text>
</comment>
<sequence>MAARNAFSTNFFLSSDNSQSQLSSHCSTILHSVLRSSLLATARFLYQLLSELPCEGTNFSEALMYAPPPLPLLSADMNHMQLIDRYFSPCWTQYSERIEVVPLREAGTPEFFQDKKEYIYLN</sequence>
<dbReference type="EMBL" id="BGPR01020602">
    <property type="protein sequence ID" value="GBN85062.1"/>
    <property type="molecule type" value="Genomic_DNA"/>
</dbReference>
<accession>A0A4Y2SA37</accession>
<protein>
    <submittedName>
        <fullName evidence="1">Uncharacterized protein</fullName>
    </submittedName>
</protein>
<gene>
    <name evidence="1" type="ORF">AVEN_236267_1</name>
</gene>
<evidence type="ECO:0000313" key="2">
    <source>
        <dbReference type="Proteomes" id="UP000499080"/>
    </source>
</evidence>
<organism evidence="1 2">
    <name type="scientific">Araneus ventricosus</name>
    <name type="common">Orbweaver spider</name>
    <name type="synonym">Epeira ventricosa</name>
    <dbReference type="NCBI Taxonomy" id="182803"/>
    <lineage>
        <taxon>Eukaryota</taxon>
        <taxon>Metazoa</taxon>
        <taxon>Ecdysozoa</taxon>
        <taxon>Arthropoda</taxon>
        <taxon>Chelicerata</taxon>
        <taxon>Arachnida</taxon>
        <taxon>Araneae</taxon>
        <taxon>Araneomorphae</taxon>
        <taxon>Entelegynae</taxon>
        <taxon>Araneoidea</taxon>
        <taxon>Araneidae</taxon>
        <taxon>Araneus</taxon>
    </lineage>
</organism>
<reference evidence="1 2" key="1">
    <citation type="journal article" date="2019" name="Sci. Rep.">
        <title>Orb-weaving spider Araneus ventricosus genome elucidates the spidroin gene catalogue.</title>
        <authorList>
            <person name="Kono N."/>
            <person name="Nakamura H."/>
            <person name="Ohtoshi R."/>
            <person name="Moran D.A.P."/>
            <person name="Shinohara A."/>
            <person name="Yoshida Y."/>
            <person name="Fujiwara M."/>
            <person name="Mori M."/>
            <person name="Tomita M."/>
            <person name="Arakawa K."/>
        </authorList>
    </citation>
    <scope>NUCLEOTIDE SEQUENCE [LARGE SCALE GENOMIC DNA]</scope>
</reference>
<name>A0A4Y2SA37_ARAVE</name>
<keyword evidence="2" id="KW-1185">Reference proteome</keyword>
<proteinExistence type="predicted"/>